<protein>
    <submittedName>
        <fullName evidence="3">Uncharacterized protein</fullName>
    </submittedName>
</protein>
<gene>
    <name evidence="3" type="ORF">PBAH0796_LOCUS17317</name>
</gene>
<proteinExistence type="predicted"/>
<feature type="coiled-coil region" evidence="1">
    <location>
        <begin position="210"/>
        <end position="237"/>
    </location>
</feature>
<reference evidence="3" key="1">
    <citation type="submission" date="2021-01" db="EMBL/GenBank/DDBJ databases">
        <authorList>
            <person name="Corre E."/>
            <person name="Pelletier E."/>
            <person name="Niang G."/>
            <person name="Scheremetjew M."/>
            <person name="Finn R."/>
            <person name="Kale V."/>
            <person name="Holt S."/>
            <person name="Cochrane G."/>
            <person name="Meng A."/>
            <person name="Brown T."/>
            <person name="Cohen L."/>
        </authorList>
    </citation>
    <scope>NUCLEOTIDE SEQUENCE</scope>
    <source>
        <strain evidence="3">Pbaha01</strain>
    </source>
</reference>
<dbReference type="AlphaFoldDB" id="A0A7S0FKM0"/>
<accession>A0A7S0FKM0</accession>
<dbReference type="EMBL" id="HBEG01028472">
    <property type="protein sequence ID" value="CAD8365307.1"/>
    <property type="molecule type" value="Transcribed_RNA"/>
</dbReference>
<feature type="coiled-coil region" evidence="1">
    <location>
        <begin position="79"/>
        <end position="106"/>
    </location>
</feature>
<evidence type="ECO:0000256" key="1">
    <source>
        <dbReference type="SAM" id="Coils"/>
    </source>
</evidence>
<sequence length="308" mass="34812">MAVAASLGGAAAAGRVPAAARRASAEPSDWERAVEEANEVTELSERIHKVTGMISHWRTVHQKERRFHEQQSELIQRQIDIRRRQRQALQEELDDYEAEQEQRFNNKMCMMLLNAFHLGGDQEEKVAVLRICHGLKELSLAAPRAARQSAHPHAHRGPAEPKAEEEEDAWEGKLTLELQRIVRSLVVLEQRVERHCAGSRGCASRLRGPAEDMRGQLQQLEAQLEAIRTEYHTEKARWGAERAALNKEESELGDEVLALHAEKQTVRQRAAEKSEAHFCPVVKANYGLTEDNIREFVESECGSEGDLI</sequence>
<evidence type="ECO:0000313" key="3">
    <source>
        <dbReference type="EMBL" id="CAD8365307.1"/>
    </source>
</evidence>
<organism evidence="3">
    <name type="scientific">Pyrodinium bahamense</name>
    <dbReference type="NCBI Taxonomy" id="73915"/>
    <lineage>
        <taxon>Eukaryota</taxon>
        <taxon>Sar</taxon>
        <taxon>Alveolata</taxon>
        <taxon>Dinophyceae</taxon>
        <taxon>Gonyaulacales</taxon>
        <taxon>Pyrocystaceae</taxon>
        <taxon>Pyrodinium</taxon>
    </lineage>
</organism>
<feature type="region of interest" description="Disordered" evidence="2">
    <location>
        <begin position="1"/>
        <end position="33"/>
    </location>
</feature>
<keyword evidence="1" id="KW-0175">Coiled coil</keyword>
<feature type="region of interest" description="Disordered" evidence="2">
    <location>
        <begin position="143"/>
        <end position="167"/>
    </location>
</feature>
<evidence type="ECO:0000256" key="2">
    <source>
        <dbReference type="SAM" id="MobiDB-lite"/>
    </source>
</evidence>
<feature type="compositionally biased region" description="Low complexity" evidence="2">
    <location>
        <begin position="1"/>
        <end position="22"/>
    </location>
</feature>
<name>A0A7S0FKM0_9DINO</name>